<comment type="caution">
    <text evidence="7">The sequence shown here is derived from an EMBL/GenBank/DDBJ whole genome shotgun (WGS) entry which is preliminary data.</text>
</comment>
<evidence type="ECO:0000313" key="7">
    <source>
        <dbReference type="EMBL" id="KAF3593577.1"/>
    </source>
</evidence>
<evidence type="ECO:0000313" key="8">
    <source>
        <dbReference type="Proteomes" id="UP000266723"/>
    </source>
</evidence>
<organism evidence="7 8">
    <name type="scientific">Brassica cretica</name>
    <name type="common">Mustard</name>
    <dbReference type="NCBI Taxonomy" id="69181"/>
    <lineage>
        <taxon>Eukaryota</taxon>
        <taxon>Viridiplantae</taxon>
        <taxon>Streptophyta</taxon>
        <taxon>Embryophyta</taxon>
        <taxon>Tracheophyta</taxon>
        <taxon>Spermatophyta</taxon>
        <taxon>Magnoliopsida</taxon>
        <taxon>eudicotyledons</taxon>
        <taxon>Gunneridae</taxon>
        <taxon>Pentapetalae</taxon>
        <taxon>rosids</taxon>
        <taxon>malvids</taxon>
        <taxon>Brassicales</taxon>
        <taxon>Brassicaceae</taxon>
        <taxon>Brassiceae</taxon>
        <taxon>Brassica</taxon>
    </lineage>
</organism>
<dbReference type="PANTHER" id="PTHR13935:SF41">
    <property type="entry name" value="TRANSCRIPTION FACTOR ORG2-RELATED"/>
    <property type="match status" value="1"/>
</dbReference>
<dbReference type="PROSITE" id="PS50888">
    <property type="entry name" value="BHLH"/>
    <property type="match status" value="1"/>
</dbReference>
<dbReference type="InterPro" id="IPR015660">
    <property type="entry name" value="MASH1/Ascl1a-like"/>
</dbReference>
<name>A0ABQ7E965_BRACR</name>
<comment type="subcellular location">
    <subcellularLocation>
        <location evidence="1">Nucleus</location>
    </subcellularLocation>
</comment>
<keyword evidence="2" id="KW-0805">Transcription regulation</keyword>
<dbReference type="InterPro" id="IPR036638">
    <property type="entry name" value="HLH_DNA-bd_sf"/>
</dbReference>
<gene>
    <name evidence="7" type="ORF">DY000_02022832</name>
</gene>
<dbReference type="Gene3D" id="4.10.280.10">
    <property type="entry name" value="Helix-loop-helix DNA-binding domain"/>
    <property type="match status" value="1"/>
</dbReference>
<keyword evidence="5" id="KW-0539">Nucleus</keyword>
<accession>A0ABQ7E965</accession>
<keyword evidence="4" id="KW-0804">Transcription</keyword>
<keyword evidence="3" id="KW-0238">DNA-binding</keyword>
<feature type="domain" description="BHLH" evidence="6">
    <location>
        <begin position="50"/>
        <end position="102"/>
    </location>
</feature>
<evidence type="ECO:0000256" key="5">
    <source>
        <dbReference type="ARBA" id="ARBA00023242"/>
    </source>
</evidence>
<dbReference type="SUPFAM" id="SSF47459">
    <property type="entry name" value="HLH, helix-loop-helix DNA-binding domain"/>
    <property type="match status" value="1"/>
</dbReference>
<evidence type="ECO:0000259" key="6">
    <source>
        <dbReference type="PROSITE" id="PS50888"/>
    </source>
</evidence>
<proteinExistence type="predicted"/>
<dbReference type="PANTHER" id="PTHR13935">
    <property type="entry name" value="ACHAETE-SCUTE TRANSCRIPTION FACTOR-RELATED"/>
    <property type="match status" value="1"/>
</dbReference>
<dbReference type="Proteomes" id="UP000266723">
    <property type="component" value="Unassembled WGS sequence"/>
</dbReference>
<reference evidence="7 8" key="1">
    <citation type="journal article" date="2020" name="BMC Genomics">
        <title>Intraspecific diversification of the crop wild relative Brassica cretica Lam. using demographic model selection.</title>
        <authorList>
            <person name="Kioukis A."/>
            <person name="Michalopoulou V.A."/>
            <person name="Briers L."/>
            <person name="Pirintsos S."/>
            <person name="Studholme D.J."/>
            <person name="Pavlidis P."/>
            <person name="Sarris P.F."/>
        </authorList>
    </citation>
    <scope>NUCLEOTIDE SEQUENCE [LARGE SCALE GENOMIC DNA]</scope>
    <source>
        <strain evidence="8">cv. PFS-1207/04</strain>
    </source>
</reference>
<protein>
    <recommendedName>
        <fullName evidence="6">BHLH domain-containing protein</fullName>
    </recommendedName>
</protein>
<dbReference type="EMBL" id="QGKV02000299">
    <property type="protein sequence ID" value="KAF3593577.1"/>
    <property type="molecule type" value="Genomic_DNA"/>
</dbReference>
<evidence type="ECO:0000256" key="4">
    <source>
        <dbReference type="ARBA" id="ARBA00023163"/>
    </source>
</evidence>
<sequence>MHALGPPLFPNSGWASRGEYESYNLIGDNHKIGTFLDFPGNGINNNSVVIKKLNHNANERNRRKKTKSLFSTLRSCLPSSDEPKKLSIPQTISRSVQYIPELFSSPYICEYQSLEVVSSPMKKISDPNQSMDFKMDLLSFQQAKNEEKSPWKYRVMAHFPNRIKPVLHLPYLETHGFNQLQTRHWRPGETSNHSGDQSKHPGESETFLQCTSIHQIIQNQSRPYLPFLESKTINSQLLFSHQDWHNFYPYFCSKEVPKKLTYSLKPYRYKAIISALESSHWSPKNPPKASFSLCLILFPFFCYSEQGPRPILAHSNAL</sequence>
<keyword evidence="8" id="KW-1185">Reference proteome</keyword>
<dbReference type="SMART" id="SM00353">
    <property type="entry name" value="HLH"/>
    <property type="match status" value="1"/>
</dbReference>
<dbReference type="Pfam" id="PF00010">
    <property type="entry name" value="HLH"/>
    <property type="match status" value="1"/>
</dbReference>
<evidence type="ECO:0000256" key="3">
    <source>
        <dbReference type="ARBA" id="ARBA00023125"/>
    </source>
</evidence>
<evidence type="ECO:0000256" key="2">
    <source>
        <dbReference type="ARBA" id="ARBA00023015"/>
    </source>
</evidence>
<evidence type="ECO:0000256" key="1">
    <source>
        <dbReference type="ARBA" id="ARBA00004123"/>
    </source>
</evidence>
<dbReference type="InterPro" id="IPR011598">
    <property type="entry name" value="bHLH_dom"/>
</dbReference>